<evidence type="ECO:0000313" key="3">
    <source>
        <dbReference type="Proteomes" id="UP000000238"/>
    </source>
</evidence>
<dbReference type="STRING" id="349521.HCH_04194"/>
<dbReference type="eggNOG" id="COG0204">
    <property type="taxonomic scope" value="Bacteria"/>
</dbReference>
<dbReference type="Pfam" id="PF01553">
    <property type="entry name" value="Acyltransferase"/>
    <property type="match status" value="1"/>
</dbReference>
<dbReference type="OrthoDB" id="1078132at2"/>
<dbReference type="PANTHER" id="PTHR30068:SF3">
    <property type="entry name" value="PHOSPHOLIPID_GLYCEROL ACYLTRANSFERASE DOMAIN-CONTAINING PROTEIN"/>
    <property type="match status" value="1"/>
</dbReference>
<dbReference type="GO" id="GO:0019698">
    <property type="term" value="P:D-galacturonate catabolic process"/>
    <property type="evidence" value="ECO:0007669"/>
    <property type="project" value="TreeGrafter"/>
</dbReference>
<dbReference type="GO" id="GO:0042840">
    <property type="term" value="P:D-glucuronate catabolic process"/>
    <property type="evidence" value="ECO:0007669"/>
    <property type="project" value="TreeGrafter"/>
</dbReference>
<accession>Q2SEM3</accession>
<dbReference type="SUPFAM" id="SSF69593">
    <property type="entry name" value="Glycerol-3-phosphate (1)-acyltransferase"/>
    <property type="match status" value="1"/>
</dbReference>
<gene>
    <name evidence="2" type="ordered locus">HCH_04194</name>
</gene>
<dbReference type="AlphaFoldDB" id="Q2SEM3"/>
<keyword evidence="2" id="KW-0808">Transferase</keyword>
<dbReference type="PANTHER" id="PTHR30068">
    <property type="entry name" value="URONATE ISOMERASE"/>
    <property type="match status" value="1"/>
</dbReference>
<dbReference type="InterPro" id="IPR002123">
    <property type="entry name" value="Plipid/glycerol_acylTrfase"/>
</dbReference>
<dbReference type="KEGG" id="hch:HCH_04194"/>
<keyword evidence="2" id="KW-0012">Acyltransferase</keyword>
<protein>
    <submittedName>
        <fullName evidence="2">Probable acyltransferase</fullName>
    </submittedName>
</protein>
<dbReference type="EMBL" id="CP000155">
    <property type="protein sequence ID" value="ABC30901.1"/>
    <property type="molecule type" value="Genomic_DNA"/>
</dbReference>
<keyword evidence="3" id="KW-1185">Reference proteome</keyword>
<dbReference type="RefSeq" id="WP_011397968.1">
    <property type="nucleotide sequence ID" value="NC_007645.1"/>
</dbReference>
<reference evidence="2 3" key="1">
    <citation type="journal article" date="2005" name="Nucleic Acids Res.">
        <title>Genomic blueprint of Hahella chejuensis, a marine microbe producing an algicidal agent.</title>
        <authorList>
            <person name="Jeong H."/>
            <person name="Yim J.H."/>
            <person name="Lee C."/>
            <person name="Choi S.-H."/>
            <person name="Park Y.K."/>
            <person name="Yoon S.H."/>
            <person name="Hur C.-G."/>
            <person name="Kang H.-Y."/>
            <person name="Kim D."/>
            <person name="Lee H.H."/>
            <person name="Park K.H."/>
            <person name="Park S.-H."/>
            <person name="Park H.-S."/>
            <person name="Lee H.K."/>
            <person name="Oh T.K."/>
            <person name="Kim J.F."/>
        </authorList>
    </citation>
    <scope>NUCLEOTIDE SEQUENCE [LARGE SCALE GENOMIC DNA]</scope>
    <source>
        <strain evidence="2 3">KCTC 2396</strain>
    </source>
</reference>
<sequence length="406" mass="46421">MSTFDDIRPYRDDEVPQVISRLRHDEQLVRAIEHYKFPRLSKYCRSLTSFLVRRNLQHNLRRINTIHDVQEMVAGFMINTVRKTTSGFTYEGLDKLPKDRAFLFISNHRDIAMDPALVNFALYQSGRELVEIAIGDNLLSNPLVSDIMRLNRSFIVKRSVEGHKAKLQALTQLSAYIDHTLSQNRAIWIAQREGRAKNGLDKTDPAIIKMLNIYGRKQGMAFSETIKRMNIVPVSISYEYDPCDLLKAKELQAREQSEYVKGEGEDIASIIRGISCPKGRVHIAFGEPLQQDFEDAEEVAAAIDRQITRNYKLFPSNILAFEQLKTLSESFAHLQEESLHRLQELAGQARQAWDNLDRDEMGQKASEFSDRVGGYPNLLQRYILEMYANPLINKFAGAPGDSAPQT</sequence>
<dbReference type="Proteomes" id="UP000000238">
    <property type="component" value="Chromosome"/>
</dbReference>
<evidence type="ECO:0000259" key="1">
    <source>
        <dbReference type="Pfam" id="PF01553"/>
    </source>
</evidence>
<feature type="domain" description="Phospholipid/glycerol acyltransferase" evidence="1">
    <location>
        <begin position="88"/>
        <end position="237"/>
    </location>
</feature>
<name>Q2SEM3_HAHCH</name>
<dbReference type="HOGENOM" id="CLU_061982_0_0_6"/>
<organism evidence="2 3">
    <name type="scientific">Hahella chejuensis (strain KCTC 2396)</name>
    <dbReference type="NCBI Taxonomy" id="349521"/>
    <lineage>
        <taxon>Bacteria</taxon>
        <taxon>Pseudomonadati</taxon>
        <taxon>Pseudomonadota</taxon>
        <taxon>Gammaproteobacteria</taxon>
        <taxon>Oceanospirillales</taxon>
        <taxon>Hahellaceae</taxon>
        <taxon>Hahella</taxon>
    </lineage>
</organism>
<dbReference type="GO" id="GO:0016746">
    <property type="term" value="F:acyltransferase activity"/>
    <property type="evidence" value="ECO:0007669"/>
    <property type="project" value="UniProtKB-KW"/>
</dbReference>
<evidence type="ECO:0000313" key="2">
    <source>
        <dbReference type="EMBL" id="ABC30901.1"/>
    </source>
</evidence>
<proteinExistence type="predicted"/>